<evidence type="ECO:0000256" key="2">
    <source>
        <dbReference type="ARBA" id="ARBA00004613"/>
    </source>
</evidence>
<dbReference type="EC" id="3.2.1.78" evidence="4"/>
<evidence type="ECO:0000256" key="7">
    <source>
        <dbReference type="ARBA" id="ARBA00022801"/>
    </source>
</evidence>
<comment type="similarity">
    <text evidence="3 9">Belongs to the glycosyl hydrolase 5 (cellulase A) family.</text>
</comment>
<dbReference type="EMBL" id="JAVFKD010000014">
    <property type="protein sequence ID" value="KAK5989661.1"/>
    <property type="molecule type" value="Genomic_DNA"/>
</dbReference>
<dbReference type="InterPro" id="IPR045053">
    <property type="entry name" value="MAN-like"/>
</dbReference>
<protein>
    <recommendedName>
        <fullName evidence="4">mannan endo-1,4-beta-mannosidase</fullName>
        <ecNumber evidence="4">3.2.1.78</ecNumber>
    </recommendedName>
</protein>
<evidence type="ECO:0000256" key="8">
    <source>
        <dbReference type="ARBA" id="ARBA00023295"/>
    </source>
</evidence>
<keyword evidence="13" id="KW-1185">Reference proteome</keyword>
<dbReference type="PANTHER" id="PTHR31451:SF39">
    <property type="entry name" value="MANNAN ENDO-1,4-BETA-MANNOSIDASE 1"/>
    <property type="match status" value="1"/>
</dbReference>
<dbReference type="Proteomes" id="UP001338125">
    <property type="component" value="Unassembled WGS sequence"/>
</dbReference>
<keyword evidence="6 10" id="KW-0732">Signal</keyword>
<evidence type="ECO:0000256" key="5">
    <source>
        <dbReference type="ARBA" id="ARBA00022525"/>
    </source>
</evidence>
<dbReference type="Gene3D" id="3.20.20.80">
    <property type="entry name" value="Glycosidases"/>
    <property type="match status" value="1"/>
</dbReference>
<feature type="signal peptide" evidence="10">
    <location>
        <begin position="1"/>
        <end position="19"/>
    </location>
</feature>
<evidence type="ECO:0000259" key="11">
    <source>
        <dbReference type="Pfam" id="PF00150"/>
    </source>
</evidence>
<sequence>MKAFILSAVALALSAVASPALEKRGSKSFAGTSLYFLQGLSTDVQKSYLSTLANGGVKVVRLWVKDQPGQNTCVKGSVSVSGAPDFETTLGKYNWQTLDLLDQTLVYLQQYGLKAIISPHDGNKLNGQNGDDIYGQTYGAGYFYEQQGAYEVFDNRLKAILNYKGAHSGKVWKDWNEVILAFDIQNEPFASDPSKCQYATAGTWACGRAQTMRTALGKNNKIKIATGGFGGDISHGCTFLSAAMTCADIDIVSVHRYAGLEGNNQNQWTNSYKGWISQAKGKLVHLEEWGVPVDKISPTTEFPANTHDMNSAGLPWSYWQLLPAKTCGNGGADEYGFYVNQGVDWASQIKAANNANCQQDWNGLVW</sequence>
<dbReference type="InterPro" id="IPR017853">
    <property type="entry name" value="GH"/>
</dbReference>
<feature type="chain" id="PRO_5046891791" description="mannan endo-1,4-beta-mannosidase" evidence="10">
    <location>
        <begin position="20"/>
        <end position="366"/>
    </location>
</feature>
<evidence type="ECO:0000256" key="1">
    <source>
        <dbReference type="ARBA" id="ARBA00001678"/>
    </source>
</evidence>
<keyword evidence="7 9" id="KW-0378">Hydrolase</keyword>
<organism evidence="12 13">
    <name type="scientific">Cladobotryum mycophilum</name>
    <dbReference type="NCBI Taxonomy" id="491253"/>
    <lineage>
        <taxon>Eukaryota</taxon>
        <taxon>Fungi</taxon>
        <taxon>Dikarya</taxon>
        <taxon>Ascomycota</taxon>
        <taxon>Pezizomycotina</taxon>
        <taxon>Sordariomycetes</taxon>
        <taxon>Hypocreomycetidae</taxon>
        <taxon>Hypocreales</taxon>
        <taxon>Hypocreaceae</taxon>
        <taxon>Cladobotryum</taxon>
    </lineage>
</organism>
<comment type="caution">
    <text evidence="12">The sequence shown here is derived from an EMBL/GenBank/DDBJ whole genome shotgun (WGS) entry which is preliminary data.</text>
</comment>
<name>A0ABR0SDD2_9HYPO</name>
<evidence type="ECO:0000313" key="12">
    <source>
        <dbReference type="EMBL" id="KAK5989661.1"/>
    </source>
</evidence>
<dbReference type="PANTHER" id="PTHR31451">
    <property type="match status" value="1"/>
</dbReference>
<evidence type="ECO:0000256" key="3">
    <source>
        <dbReference type="ARBA" id="ARBA00005641"/>
    </source>
</evidence>
<evidence type="ECO:0000256" key="4">
    <source>
        <dbReference type="ARBA" id="ARBA00012706"/>
    </source>
</evidence>
<keyword evidence="8 9" id="KW-0326">Glycosidase</keyword>
<evidence type="ECO:0000313" key="13">
    <source>
        <dbReference type="Proteomes" id="UP001338125"/>
    </source>
</evidence>
<comment type="subcellular location">
    <subcellularLocation>
        <location evidence="2">Secreted</location>
    </subcellularLocation>
</comment>
<comment type="catalytic activity">
    <reaction evidence="1">
        <text>Random hydrolysis of (1-&gt;4)-beta-D-mannosidic linkages in mannans, galactomannans and glucomannans.</text>
        <dbReference type="EC" id="3.2.1.78"/>
    </reaction>
</comment>
<feature type="domain" description="Glycoside hydrolase family 5" evidence="11">
    <location>
        <begin position="44"/>
        <end position="322"/>
    </location>
</feature>
<gene>
    <name evidence="12" type="ORF">PT974_07916</name>
</gene>
<evidence type="ECO:0000256" key="6">
    <source>
        <dbReference type="ARBA" id="ARBA00022729"/>
    </source>
</evidence>
<dbReference type="InterPro" id="IPR001547">
    <property type="entry name" value="Glyco_hydro_5"/>
</dbReference>
<dbReference type="SUPFAM" id="SSF51445">
    <property type="entry name" value="(Trans)glycosidases"/>
    <property type="match status" value="1"/>
</dbReference>
<accession>A0ABR0SDD2</accession>
<reference evidence="12 13" key="1">
    <citation type="submission" date="2024-01" db="EMBL/GenBank/DDBJ databases">
        <title>Complete genome of Cladobotryum mycophilum ATHUM6906.</title>
        <authorList>
            <person name="Christinaki A.C."/>
            <person name="Myridakis A.I."/>
            <person name="Kouvelis V.N."/>
        </authorList>
    </citation>
    <scope>NUCLEOTIDE SEQUENCE [LARGE SCALE GENOMIC DNA]</scope>
    <source>
        <strain evidence="12 13">ATHUM6906</strain>
    </source>
</reference>
<proteinExistence type="inferred from homology"/>
<keyword evidence="5" id="KW-0964">Secreted</keyword>
<dbReference type="Pfam" id="PF00150">
    <property type="entry name" value="Cellulase"/>
    <property type="match status" value="1"/>
</dbReference>
<evidence type="ECO:0000256" key="9">
    <source>
        <dbReference type="RuleBase" id="RU361153"/>
    </source>
</evidence>
<evidence type="ECO:0000256" key="10">
    <source>
        <dbReference type="SAM" id="SignalP"/>
    </source>
</evidence>